<dbReference type="PIRSF" id="PIRSF016907">
    <property type="entry name" value="Kin_ATP-NAD"/>
    <property type="match status" value="1"/>
</dbReference>
<dbReference type="OrthoDB" id="5511344at2"/>
<dbReference type="EMBL" id="FMUS01000002">
    <property type="protein sequence ID" value="SCX90137.1"/>
    <property type="molecule type" value="Genomic_DNA"/>
</dbReference>
<dbReference type="STRING" id="1120976.SAMN03080606_00433"/>
<dbReference type="InterPro" id="IPR011386">
    <property type="entry name" value="Put_ATP-NAD_kin"/>
</dbReference>
<dbReference type="GO" id="GO:0006741">
    <property type="term" value="P:NADP+ biosynthetic process"/>
    <property type="evidence" value="ECO:0007669"/>
    <property type="project" value="InterPro"/>
</dbReference>
<dbReference type="AlphaFoldDB" id="A0A1G5BJ61"/>
<dbReference type="InterPro" id="IPR002504">
    <property type="entry name" value="NADK"/>
</dbReference>
<dbReference type="Pfam" id="PF20143">
    <property type="entry name" value="NAD_kinase_C"/>
    <property type="match status" value="1"/>
</dbReference>
<organism evidence="1 2">
    <name type="scientific">Alkaliphilus peptidifermentans DSM 18978</name>
    <dbReference type="NCBI Taxonomy" id="1120976"/>
    <lineage>
        <taxon>Bacteria</taxon>
        <taxon>Bacillati</taxon>
        <taxon>Bacillota</taxon>
        <taxon>Clostridia</taxon>
        <taxon>Peptostreptococcales</taxon>
        <taxon>Natronincolaceae</taxon>
        <taxon>Alkaliphilus</taxon>
    </lineage>
</organism>
<accession>A0A1G5BJ61</accession>
<sequence length="372" mass="40542">MTKKIGLIVNPVAGIGGRAGLKGSDSPEIIELAAKMGIESESRKRSEVVLTEIYKFRDKFELIVAPGEMGEDAAKAMGFNPMILGEINSGSTTSNDTEKIAMKMMDMGVDLLLFVGGDGTARNIYNAVNTSITVLGIPSGVKMHSSVFSITPKIAGELISKYFQNGMGTREAEVMDIDEELFRHGKVVARLYGYLKVPNLANLVQGTKVGGIDTEASIMQGIATTVTEMMKRDNEYIYIIGPGTTTRAITDKLDLESTLLGVDVLYKNKLVAKDVDEITILNLIRDKPAKIIVTPIGGQGYVFGRGNQQISYDVIKLVGKNNIIIVSTIEKLTSIKNKTLLVDTGREDVDNMLCGVYRIITGYRSEHTYKIK</sequence>
<dbReference type="SUPFAM" id="SSF111331">
    <property type="entry name" value="NAD kinase/diacylglycerol kinase-like"/>
    <property type="match status" value="1"/>
</dbReference>
<dbReference type="GO" id="GO:0051287">
    <property type="term" value="F:NAD binding"/>
    <property type="evidence" value="ECO:0007669"/>
    <property type="project" value="UniProtKB-ARBA"/>
</dbReference>
<evidence type="ECO:0000313" key="1">
    <source>
        <dbReference type="EMBL" id="SCX90137.1"/>
    </source>
</evidence>
<dbReference type="InterPro" id="IPR039065">
    <property type="entry name" value="AcoX-like"/>
</dbReference>
<reference evidence="1 2" key="1">
    <citation type="submission" date="2016-10" db="EMBL/GenBank/DDBJ databases">
        <authorList>
            <person name="de Groot N.N."/>
        </authorList>
    </citation>
    <scope>NUCLEOTIDE SEQUENCE [LARGE SCALE GENOMIC DNA]</scope>
    <source>
        <strain evidence="1 2">DSM 18978</strain>
    </source>
</reference>
<dbReference type="GO" id="GO:0003951">
    <property type="term" value="F:NAD+ kinase activity"/>
    <property type="evidence" value="ECO:0007669"/>
    <property type="project" value="InterPro"/>
</dbReference>
<dbReference type="InterPro" id="IPR016064">
    <property type="entry name" value="NAD/diacylglycerol_kinase_sf"/>
</dbReference>
<dbReference type="GO" id="GO:0005524">
    <property type="term" value="F:ATP binding"/>
    <property type="evidence" value="ECO:0007669"/>
    <property type="project" value="UniProtKB-ARBA"/>
</dbReference>
<protein>
    <submittedName>
        <fullName evidence="1">Predicted polyphosphate-or ATP-dependent NAD kinase</fullName>
    </submittedName>
</protein>
<keyword evidence="1" id="KW-0418">Kinase</keyword>
<dbReference type="Proteomes" id="UP000198636">
    <property type="component" value="Unassembled WGS sequence"/>
</dbReference>
<dbReference type="Pfam" id="PF01513">
    <property type="entry name" value="NAD_kinase"/>
    <property type="match status" value="1"/>
</dbReference>
<keyword evidence="1" id="KW-0808">Transferase</keyword>
<name>A0A1G5BJ61_9FIRM</name>
<dbReference type="PANTHER" id="PTHR40697:SF2">
    <property type="entry name" value="ATP-NAD KINASE-RELATED"/>
    <property type="match status" value="1"/>
</dbReference>
<dbReference type="PANTHER" id="PTHR40697">
    <property type="entry name" value="ACETOIN CATABOLISM PROTEIN X"/>
    <property type="match status" value="1"/>
</dbReference>
<dbReference type="RefSeq" id="WP_091539448.1">
    <property type="nucleotide sequence ID" value="NZ_FMUS01000002.1"/>
</dbReference>
<keyword evidence="2" id="KW-1185">Reference proteome</keyword>
<evidence type="ECO:0000313" key="2">
    <source>
        <dbReference type="Proteomes" id="UP000198636"/>
    </source>
</evidence>
<proteinExistence type="predicted"/>
<gene>
    <name evidence="1" type="ORF">SAMN03080606_00433</name>
</gene>